<accession>A0A327YQ95</accession>
<dbReference type="SUPFAM" id="SSF53474">
    <property type="entry name" value="alpha/beta-Hydrolases"/>
    <property type="match status" value="1"/>
</dbReference>
<dbReference type="Proteomes" id="UP000248555">
    <property type="component" value="Unassembled WGS sequence"/>
</dbReference>
<dbReference type="RefSeq" id="WP_111643520.1">
    <property type="nucleotide sequence ID" value="NZ_QLMH01000001.1"/>
</dbReference>
<organism evidence="2 3">
    <name type="scientific">Paranoxybacillus vitaminiphilus</name>
    <dbReference type="NCBI Taxonomy" id="581036"/>
    <lineage>
        <taxon>Bacteria</taxon>
        <taxon>Bacillati</taxon>
        <taxon>Bacillota</taxon>
        <taxon>Bacilli</taxon>
        <taxon>Bacillales</taxon>
        <taxon>Anoxybacillaceae</taxon>
        <taxon>Paranoxybacillus</taxon>
    </lineage>
</organism>
<keyword evidence="3" id="KW-1185">Reference proteome</keyword>
<comment type="caution">
    <text evidence="2">The sequence shown here is derived from an EMBL/GenBank/DDBJ whole genome shotgun (WGS) entry which is preliminary data.</text>
</comment>
<proteinExistence type="predicted"/>
<dbReference type="PRINTS" id="PR00111">
    <property type="entry name" value="ABHYDROLASE"/>
</dbReference>
<dbReference type="InterPro" id="IPR050471">
    <property type="entry name" value="AB_hydrolase"/>
</dbReference>
<dbReference type="Gene3D" id="3.40.50.1820">
    <property type="entry name" value="alpha/beta hydrolase"/>
    <property type="match status" value="1"/>
</dbReference>
<dbReference type="InterPro" id="IPR029058">
    <property type="entry name" value="AB_hydrolase_fold"/>
</dbReference>
<dbReference type="Pfam" id="PF00561">
    <property type="entry name" value="Abhydrolase_1"/>
    <property type="match status" value="1"/>
</dbReference>
<evidence type="ECO:0000313" key="2">
    <source>
        <dbReference type="EMBL" id="RAK23153.1"/>
    </source>
</evidence>
<dbReference type="InterPro" id="IPR000073">
    <property type="entry name" value="AB_hydrolase_1"/>
</dbReference>
<sequence length="254" mass="29059">MPYIFVEDFVRLYYEDEGSGRPLIFVHPPGMGSITFSNQKKLAEHLRVITYDMRGNGKSSPSNKAITIHLLADDLKILLDHLDIDKAVICGYSNGGAIALEFALSYPKRIEKLMLIGGFSEVCTTLLHLEFLLGIYTVKNRGIPLLAKVLGLAHGKHYAEKKAIEQYARLTNEGDLYQMYTEGLRYNCTERLSQLNIPLLLIYGARDYYVHYYENIFKKYVPHTDTIYISKARHQIPTKHYNELNAIIKAYCLT</sequence>
<dbReference type="PANTHER" id="PTHR43433:SF5">
    <property type="entry name" value="AB HYDROLASE-1 DOMAIN-CONTAINING PROTEIN"/>
    <property type="match status" value="1"/>
</dbReference>
<feature type="domain" description="AB hydrolase-1" evidence="1">
    <location>
        <begin position="30"/>
        <end position="120"/>
    </location>
</feature>
<gene>
    <name evidence="2" type="ORF">B0I26_101107</name>
</gene>
<dbReference type="EMBL" id="QLMH01000001">
    <property type="protein sequence ID" value="RAK23153.1"/>
    <property type="molecule type" value="Genomic_DNA"/>
</dbReference>
<evidence type="ECO:0000259" key="1">
    <source>
        <dbReference type="Pfam" id="PF00561"/>
    </source>
</evidence>
<name>A0A327YQ95_9BACL</name>
<dbReference type="PANTHER" id="PTHR43433">
    <property type="entry name" value="HYDROLASE, ALPHA/BETA FOLD FAMILY PROTEIN"/>
    <property type="match status" value="1"/>
</dbReference>
<evidence type="ECO:0000313" key="3">
    <source>
        <dbReference type="Proteomes" id="UP000248555"/>
    </source>
</evidence>
<dbReference type="OrthoDB" id="9805423at2"/>
<dbReference type="AlphaFoldDB" id="A0A327YQ95"/>
<reference evidence="2 3" key="1">
    <citation type="submission" date="2018-06" db="EMBL/GenBank/DDBJ databases">
        <title>Genomic Encyclopedia of Type Strains, Phase III (KMG-III): the genomes of soil and plant-associated and newly described type strains.</title>
        <authorList>
            <person name="Whitman W."/>
        </authorList>
    </citation>
    <scope>NUCLEOTIDE SEQUENCE [LARGE SCALE GENOMIC DNA]</scope>
    <source>
        <strain evidence="2 3">CGMCC 1.8979</strain>
    </source>
</reference>
<protein>
    <submittedName>
        <fullName evidence="2">Pimeloyl-ACP methyl ester carboxylesterase</fullName>
    </submittedName>
</protein>